<keyword evidence="3 6" id="KW-0548">Nucleotidyltransferase</keyword>
<dbReference type="Gene3D" id="1.10.150.20">
    <property type="entry name" value="5' to 3' exonuclease, C-terminal subdomain"/>
    <property type="match status" value="1"/>
</dbReference>
<dbReference type="PANTHER" id="PTHR11076">
    <property type="entry name" value="DNA REPAIR POLYMERASE UMUC / TRANSFERASE FAMILY MEMBER"/>
    <property type="match status" value="1"/>
</dbReference>
<dbReference type="CDD" id="cd03586">
    <property type="entry name" value="PolY_Pol_IV_kappa"/>
    <property type="match status" value="1"/>
</dbReference>
<comment type="function">
    <text evidence="6">Poorly processive, error-prone DNA polymerase involved in untargeted mutagenesis. Copies undamaged DNA at stalled replication forks, which arise in vivo from mismatched or misaligned primer ends. These misaligned primers can be extended by PolIV. Exhibits no 3'-5' exonuclease (proofreading) activity. May be involved in translesional synthesis, in conjunction with the beta clamp from PolIII.</text>
</comment>
<evidence type="ECO:0000256" key="5">
    <source>
        <dbReference type="ARBA" id="ARBA00022932"/>
    </source>
</evidence>
<dbReference type="PANTHER" id="PTHR11076:SF35">
    <property type="entry name" value="DNA REPAIR PROTEIN HOMOLOG YOBH"/>
    <property type="match status" value="1"/>
</dbReference>
<dbReference type="InterPro" id="IPR036775">
    <property type="entry name" value="DNA_pol_Y-fam_lit_finger_sf"/>
</dbReference>
<accession>A0A2K2F1F9</accession>
<dbReference type="InterPro" id="IPR043502">
    <property type="entry name" value="DNA/RNA_pol_sf"/>
</dbReference>
<dbReference type="GO" id="GO:0003684">
    <property type="term" value="F:damaged DNA binding"/>
    <property type="evidence" value="ECO:0007669"/>
    <property type="project" value="InterPro"/>
</dbReference>
<keyword evidence="5 6" id="KW-0239">DNA-directed DNA polymerase</keyword>
<sequence>MNDRIIMHVDANSAFLSWSTVYALQHGGTVDYREIPSIVGGNQATRHGIVLAKSIPAKKYGIQTGEPVVQALRKCPSLVVIPPEYHVYMQCSSAMLEILKDYSDRIQVFSIDEVFLDYTGMEKVLGDPVKVAHHIKDRIKKELGFTVSIGISTNKLLAKMASDLKKPDAVTTLYREEIPFKMWKLNVRDLYMVGAATEAKLMKMGIYTIGDLANTEVEYLRYKFKSWGEVLWCYANGIENSEVKPEGEIPYVKGIGNSCTIHFDVEDRETAHKVLLSLVETVGMRLRHGNFCCRLVQVSIKTNELKSYSHQRKFFVPTDCTNAIYEEACRLFDEAWKGEPIRNLGVRVSELCGNDFVQLSMLEKDYEKQRKIDKAIDGIRMKFGSLSVFRAGFLYSRLSPLQGGIVEDFPVMTSIL</sequence>
<evidence type="ECO:0000256" key="4">
    <source>
        <dbReference type="ARBA" id="ARBA00022763"/>
    </source>
</evidence>
<keyword evidence="6" id="KW-0808">Transferase</keyword>
<comment type="similarity">
    <text evidence="1 6">Belongs to the DNA polymerase type-Y family.</text>
</comment>
<dbReference type="GO" id="GO:0006261">
    <property type="term" value="P:DNA-templated DNA replication"/>
    <property type="evidence" value="ECO:0007669"/>
    <property type="project" value="UniProtKB-UniRule"/>
</dbReference>
<evidence type="ECO:0000313" key="8">
    <source>
        <dbReference type="EMBL" id="PNU00535.1"/>
    </source>
</evidence>
<dbReference type="Gene3D" id="3.30.70.270">
    <property type="match status" value="1"/>
</dbReference>
<keyword evidence="2 6" id="KW-0515">Mutator protein</keyword>
<dbReference type="EC" id="2.7.7.7" evidence="6"/>
<feature type="binding site" evidence="6">
    <location>
        <position position="112"/>
    </location>
    <ligand>
        <name>Mg(2+)</name>
        <dbReference type="ChEBI" id="CHEBI:18420"/>
    </ligand>
</feature>
<dbReference type="Gene3D" id="3.30.1490.100">
    <property type="entry name" value="DNA polymerase, Y-family, little finger domain"/>
    <property type="match status" value="1"/>
</dbReference>
<dbReference type="KEGG" id="cthd:CDO33_09870"/>
<feature type="domain" description="UmuC" evidence="7">
    <location>
        <begin position="6"/>
        <end position="194"/>
    </location>
</feature>
<comment type="subunit">
    <text evidence="6">Monomer.</text>
</comment>
<dbReference type="GO" id="GO:0003887">
    <property type="term" value="F:DNA-directed DNA polymerase activity"/>
    <property type="evidence" value="ECO:0007669"/>
    <property type="project" value="UniProtKB-UniRule"/>
</dbReference>
<evidence type="ECO:0000256" key="1">
    <source>
        <dbReference type="ARBA" id="ARBA00010945"/>
    </source>
</evidence>
<gene>
    <name evidence="6" type="primary">dinB</name>
    <name evidence="8" type="ORF">CDQ84_05475</name>
</gene>
<dbReference type="InterPro" id="IPR043128">
    <property type="entry name" value="Rev_trsase/Diguanyl_cyclase"/>
</dbReference>
<comment type="caution">
    <text evidence="8">The sequence shown here is derived from an EMBL/GenBank/DDBJ whole genome shotgun (WGS) entry which is preliminary data.</text>
</comment>
<comment type="cofactor">
    <cofactor evidence="6">
        <name>Mg(2+)</name>
        <dbReference type="ChEBI" id="CHEBI:18420"/>
    </cofactor>
    <text evidence="6">Binds 2 magnesium ions per subunit.</text>
</comment>
<evidence type="ECO:0000256" key="3">
    <source>
        <dbReference type="ARBA" id="ARBA00022695"/>
    </source>
</evidence>
<name>A0A2K2F1F9_9CLOT</name>
<dbReference type="AlphaFoldDB" id="A0A2K2F1F9"/>
<dbReference type="HAMAP" id="MF_01113">
    <property type="entry name" value="DNApol_IV"/>
    <property type="match status" value="1"/>
</dbReference>
<evidence type="ECO:0000256" key="2">
    <source>
        <dbReference type="ARBA" id="ARBA00022457"/>
    </source>
</evidence>
<dbReference type="Pfam" id="PF11799">
    <property type="entry name" value="IMS_C"/>
    <property type="match status" value="1"/>
</dbReference>
<dbReference type="SUPFAM" id="SSF56672">
    <property type="entry name" value="DNA/RNA polymerases"/>
    <property type="match status" value="1"/>
</dbReference>
<dbReference type="PROSITE" id="PS50173">
    <property type="entry name" value="UMUC"/>
    <property type="match status" value="1"/>
</dbReference>
<dbReference type="RefSeq" id="WP_103080726.1">
    <property type="nucleotide sequence ID" value="NZ_CP021850.1"/>
</dbReference>
<dbReference type="InterPro" id="IPR022880">
    <property type="entry name" value="DNApol_IV"/>
</dbReference>
<feature type="binding site" evidence="6">
    <location>
        <position position="10"/>
    </location>
    <ligand>
        <name>Mg(2+)</name>
        <dbReference type="ChEBI" id="CHEBI:18420"/>
    </ligand>
</feature>
<evidence type="ECO:0000313" key="9">
    <source>
        <dbReference type="Proteomes" id="UP000236151"/>
    </source>
</evidence>
<keyword evidence="6" id="KW-0963">Cytoplasm</keyword>
<keyword evidence="6" id="KW-0238">DNA-binding</keyword>
<comment type="subcellular location">
    <subcellularLocation>
        <location evidence="6">Cytoplasm</location>
    </subcellularLocation>
</comment>
<keyword evidence="4 6" id="KW-0227">DNA damage</keyword>
<dbReference type="Pfam" id="PF00817">
    <property type="entry name" value="IMS"/>
    <property type="match status" value="1"/>
</dbReference>
<keyword evidence="6" id="KW-0235">DNA replication</keyword>
<evidence type="ECO:0000256" key="6">
    <source>
        <dbReference type="HAMAP-Rule" id="MF_01113"/>
    </source>
</evidence>
<comment type="catalytic activity">
    <reaction evidence="6">
        <text>DNA(n) + a 2'-deoxyribonucleoside 5'-triphosphate = DNA(n+1) + diphosphate</text>
        <dbReference type="Rhea" id="RHEA:22508"/>
        <dbReference type="Rhea" id="RHEA-COMP:17339"/>
        <dbReference type="Rhea" id="RHEA-COMP:17340"/>
        <dbReference type="ChEBI" id="CHEBI:33019"/>
        <dbReference type="ChEBI" id="CHEBI:61560"/>
        <dbReference type="ChEBI" id="CHEBI:173112"/>
        <dbReference type="EC" id="2.7.7.7"/>
    </reaction>
</comment>
<dbReference type="InterPro" id="IPR001126">
    <property type="entry name" value="UmuC"/>
</dbReference>
<dbReference type="GO" id="GO:0009432">
    <property type="term" value="P:SOS response"/>
    <property type="evidence" value="ECO:0007669"/>
    <property type="project" value="TreeGrafter"/>
</dbReference>
<dbReference type="GO" id="GO:0005829">
    <property type="term" value="C:cytosol"/>
    <property type="evidence" value="ECO:0007669"/>
    <property type="project" value="TreeGrafter"/>
</dbReference>
<reference evidence="9" key="1">
    <citation type="submission" date="2017-06" db="EMBL/GenBank/DDBJ databases">
        <title>Investigating the central metabolism of Clostridium thermosuccinogenes.</title>
        <authorList>
            <person name="Koendjbiharie J.G."/>
            <person name="Van Kranenburg R."/>
            <person name="Vriesendorp B."/>
        </authorList>
    </citation>
    <scope>NUCLEOTIDE SEQUENCE [LARGE SCALE GENOMIC DNA]</scope>
    <source>
        <strain evidence="9">DSM 5806</strain>
    </source>
</reference>
<proteinExistence type="inferred from homology"/>
<dbReference type="EMBL" id="NIOJ01000009">
    <property type="protein sequence ID" value="PNU00535.1"/>
    <property type="molecule type" value="Genomic_DNA"/>
</dbReference>
<dbReference type="SUPFAM" id="SSF100879">
    <property type="entry name" value="Lesion bypass DNA polymerase (Y-family), little finger domain"/>
    <property type="match status" value="1"/>
</dbReference>
<keyword evidence="9" id="KW-1185">Reference proteome</keyword>
<dbReference type="GO" id="GO:0006281">
    <property type="term" value="P:DNA repair"/>
    <property type="evidence" value="ECO:0007669"/>
    <property type="project" value="UniProtKB-UniRule"/>
</dbReference>
<evidence type="ECO:0000259" key="7">
    <source>
        <dbReference type="PROSITE" id="PS50173"/>
    </source>
</evidence>
<dbReference type="GO" id="GO:0042276">
    <property type="term" value="P:error-prone translesion synthesis"/>
    <property type="evidence" value="ECO:0007669"/>
    <property type="project" value="TreeGrafter"/>
</dbReference>
<feature type="site" description="Substrate discrimination" evidence="6">
    <location>
        <position position="15"/>
    </location>
</feature>
<dbReference type="InterPro" id="IPR050116">
    <property type="entry name" value="DNA_polymerase-Y"/>
</dbReference>
<keyword evidence="6" id="KW-0479">Metal-binding</keyword>
<keyword evidence="6" id="KW-0460">Magnesium</keyword>
<dbReference type="OrthoDB" id="9808813at2"/>
<feature type="active site" evidence="6">
    <location>
        <position position="113"/>
    </location>
</feature>
<dbReference type="InterPro" id="IPR017961">
    <property type="entry name" value="DNA_pol_Y-fam_little_finger"/>
</dbReference>
<keyword evidence="6" id="KW-0234">DNA repair</keyword>
<protein>
    <recommendedName>
        <fullName evidence="6">DNA polymerase IV</fullName>
        <shortName evidence="6">Pol IV</shortName>
        <ecNumber evidence="6">2.7.7.7</ecNumber>
    </recommendedName>
</protein>
<dbReference type="Gene3D" id="3.40.1170.60">
    <property type="match status" value="1"/>
</dbReference>
<dbReference type="GO" id="GO:0000287">
    <property type="term" value="F:magnesium ion binding"/>
    <property type="evidence" value="ECO:0007669"/>
    <property type="project" value="UniProtKB-UniRule"/>
</dbReference>
<organism evidence="8 9">
    <name type="scientific">Clostridium thermosuccinogenes</name>
    <dbReference type="NCBI Taxonomy" id="84032"/>
    <lineage>
        <taxon>Bacteria</taxon>
        <taxon>Bacillati</taxon>
        <taxon>Bacillota</taxon>
        <taxon>Clostridia</taxon>
        <taxon>Eubacteriales</taxon>
        <taxon>Clostridiaceae</taxon>
        <taxon>Clostridium</taxon>
    </lineage>
</organism>
<dbReference type="Proteomes" id="UP000236151">
    <property type="component" value="Unassembled WGS sequence"/>
</dbReference>